<keyword evidence="3" id="KW-0249">Electron transport</keyword>
<dbReference type="PANTHER" id="PTHR33021:SF189">
    <property type="entry name" value="CUCUMBER PEELING CUPREDOXIN-LIKE"/>
    <property type="match status" value="1"/>
</dbReference>
<feature type="chain" id="PRO_5006617036" description="Phytocyanin domain-containing protein" evidence="7">
    <location>
        <begin position="26"/>
        <end position="195"/>
    </location>
</feature>
<dbReference type="InterPro" id="IPR039391">
    <property type="entry name" value="Phytocyanin-like"/>
</dbReference>
<reference evidence="9 10" key="1">
    <citation type="journal article" date="2015" name="Sci. Rep.">
        <title>The power of single molecule real-time sequencing technology in the de novo assembly of a eukaryotic genome.</title>
        <authorList>
            <person name="Sakai H."/>
            <person name="Naito K."/>
            <person name="Ogiso-Tanaka E."/>
            <person name="Takahashi Y."/>
            <person name="Iseki K."/>
            <person name="Muto C."/>
            <person name="Satou K."/>
            <person name="Teruya K."/>
            <person name="Shiroma A."/>
            <person name="Shimoji M."/>
            <person name="Hirano T."/>
            <person name="Itoh T."/>
            <person name="Kaga A."/>
            <person name="Tomooka N."/>
        </authorList>
    </citation>
    <scope>NUCLEOTIDE SEQUENCE [LARGE SCALE GENOMIC DNA]</scope>
    <source>
        <strain evidence="10">cv. Shumari</strain>
    </source>
</reference>
<dbReference type="GO" id="GO:0005886">
    <property type="term" value="C:plasma membrane"/>
    <property type="evidence" value="ECO:0007669"/>
    <property type="project" value="TreeGrafter"/>
</dbReference>
<feature type="signal peptide" evidence="7">
    <location>
        <begin position="1"/>
        <end position="25"/>
    </location>
</feature>
<dbReference type="GO" id="GO:0009055">
    <property type="term" value="F:electron transfer activity"/>
    <property type="evidence" value="ECO:0007669"/>
    <property type="project" value="InterPro"/>
</dbReference>
<dbReference type="FunFam" id="2.60.40.420:FF:000003">
    <property type="entry name" value="Blue copper"/>
    <property type="match status" value="1"/>
</dbReference>
<dbReference type="PANTHER" id="PTHR33021">
    <property type="entry name" value="BLUE COPPER PROTEIN"/>
    <property type="match status" value="1"/>
</dbReference>
<gene>
    <name evidence="9" type="primary">Vigan.02G259900</name>
    <name evidence="9" type="ORF">VIGAN_02259900</name>
</gene>
<accession>A0A0S3RGR1</accession>
<evidence type="ECO:0000256" key="7">
    <source>
        <dbReference type="SAM" id="SignalP"/>
    </source>
</evidence>
<feature type="compositionally biased region" description="Low complexity" evidence="6">
    <location>
        <begin position="129"/>
        <end position="155"/>
    </location>
</feature>
<evidence type="ECO:0000256" key="2">
    <source>
        <dbReference type="ARBA" id="ARBA00022723"/>
    </source>
</evidence>
<name>A0A0S3RGR1_PHAAN</name>
<evidence type="ECO:0000256" key="3">
    <source>
        <dbReference type="ARBA" id="ARBA00022982"/>
    </source>
</evidence>
<feature type="domain" description="Phytocyanin" evidence="8">
    <location>
        <begin position="26"/>
        <end position="130"/>
    </location>
</feature>
<evidence type="ECO:0000256" key="1">
    <source>
        <dbReference type="ARBA" id="ARBA00022448"/>
    </source>
</evidence>
<proteinExistence type="predicted"/>
<keyword evidence="7" id="KW-0732">Signal</keyword>
<sequence length="195" mass="20038">MAQLLNMVILVAIAVSATILTGTEAAEYTVGDSTGWISAPTGGASFYSDWASTITFREGDILEFRFSSGHTVAELNDKASFDSCSVDQNKEVLTSSPAKITLNRTGEFYFACTITGHCSSGQKLSVNVTASSSSPSSPPASGTTPTPPSGEAAPTPQSPPAEPGSTPPPSPGSATSLVATFSLVFTTLVVNSLFF</sequence>
<keyword evidence="1" id="KW-0813">Transport</keyword>
<dbReference type="InterPro" id="IPR008972">
    <property type="entry name" value="Cupredoxin"/>
</dbReference>
<dbReference type="InterPro" id="IPR003245">
    <property type="entry name" value="Phytocyanin_dom"/>
</dbReference>
<feature type="region of interest" description="Disordered" evidence="6">
    <location>
        <begin position="127"/>
        <end position="173"/>
    </location>
</feature>
<evidence type="ECO:0000313" key="9">
    <source>
        <dbReference type="EMBL" id="BAT79678.1"/>
    </source>
</evidence>
<organism evidence="9 10">
    <name type="scientific">Vigna angularis var. angularis</name>
    <dbReference type="NCBI Taxonomy" id="157739"/>
    <lineage>
        <taxon>Eukaryota</taxon>
        <taxon>Viridiplantae</taxon>
        <taxon>Streptophyta</taxon>
        <taxon>Embryophyta</taxon>
        <taxon>Tracheophyta</taxon>
        <taxon>Spermatophyta</taxon>
        <taxon>Magnoliopsida</taxon>
        <taxon>eudicotyledons</taxon>
        <taxon>Gunneridae</taxon>
        <taxon>Pentapetalae</taxon>
        <taxon>rosids</taxon>
        <taxon>fabids</taxon>
        <taxon>Fabales</taxon>
        <taxon>Fabaceae</taxon>
        <taxon>Papilionoideae</taxon>
        <taxon>50 kb inversion clade</taxon>
        <taxon>NPAAA clade</taxon>
        <taxon>indigoferoid/millettioid clade</taxon>
        <taxon>Phaseoleae</taxon>
        <taxon>Vigna</taxon>
    </lineage>
</organism>
<keyword evidence="2" id="KW-0479">Metal-binding</keyword>
<protein>
    <recommendedName>
        <fullName evidence="8">Phytocyanin domain-containing protein</fullName>
    </recommendedName>
</protein>
<keyword evidence="10" id="KW-1185">Reference proteome</keyword>
<dbReference type="SUPFAM" id="SSF49503">
    <property type="entry name" value="Cupredoxins"/>
    <property type="match status" value="1"/>
</dbReference>
<evidence type="ECO:0000256" key="6">
    <source>
        <dbReference type="SAM" id="MobiDB-lite"/>
    </source>
</evidence>
<evidence type="ECO:0000313" key="10">
    <source>
        <dbReference type="Proteomes" id="UP000291084"/>
    </source>
</evidence>
<feature type="compositionally biased region" description="Pro residues" evidence="6">
    <location>
        <begin position="156"/>
        <end position="171"/>
    </location>
</feature>
<keyword evidence="5" id="KW-0325">Glycoprotein</keyword>
<dbReference type="AlphaFoldDB" id="A0A0S3RGR1"/>
<dbReference type="Gene3D" id="2.60.40.420">
    <property type="entry name" value="Cupredoxins - blue copper proteins"/>
    <property type="match status" value="1"/>
</dbReference>
<dbReference type="OrthoDB" id="5421909at2759"/>
<dbReference type="EMBL" id="AP015035">
    <property type="protein sequence ID" value="BAT79678.1"/>
    <property type="molecule type" value="Genomic_DNA"/>
</dbReference>
<dbReference type="Pfam" id="PF02298">
    <property type="entry name" value="Cu_bind_like"/>
    <property type="match status" value="1"/>
</dbReference>
<dbReference type="Proteomes" id="UP000291084">
    <property type="component" value="Chromosome 2"/>
</dbReference>
<evidence type="ECO:0000259" key="8">
    <source>
        <dbReference type="PROSITE" id="PS51485"/>
    </source>
</evidence>
<keyword evidence="4" id="KW-0186">Copper</keyword>
<dbReference type="PROSITE" id="PS51485">
    <property type="entry name" value="PHYTOCYANIN"/>
    <property type="match status" value="1"/>
</dbReference>
<dbReference type="GO" id="GO:0046872">
    <property type="term" value="F:metal ion binding"/>
    <property type="evidence" value="ECO:0007669"/>
    <property type="project" value="UniProtKB-KW"/>
</dbReference>
<evidence type="ECO:0000256" key="4">
    <source>
        <dbReference type="ARBA" id="ARBA00023008"/>
    </source>
</evidence>
<evidence type="ECO:0000256" key="5">
    <source>
        <dbReference type="ARBA" id="ARBA00023180"/>
    </source>
</evidence>